<dbReference type="InterPro" id="IPR001650">
    <property type="entry name" value="Helicase_C-like"/>
</dbReference>
<dbReference type="AlphaFoldDB" id="A0A819DX71"/>
<dbReference type="GO" id="GO:0005524">
    <property type="term" value="F:ATP binding"/>
    <property type="evidence" value="ECO:0007669"/>
    <property type="project" value="UniProtKB-KW"/>
</dbReference>
<dbReference type="Pfam" id="PF16203">
    <property type="entry name" value="ERCC3_RAD25_C"/>
    <property type="match status" value="1"/>
</dbReference>
<dbReference type="PANTHER" id="PTHR11274:SF0">
    <property type="entry name" value="GENERAL TRANSCRIPTION AND DNA REPAIR FACTOR IIH HELICASE SUBUNIT XPB"/>
    <property type="match status" value="1"/>
</dbReference>
<dbReference type="Gene3D" id="3.40.50.300">
    <property type="entry name" value="P-loop containing nucleotide triphosphate hydrolases"/>
    <property type="match status" value="2"/>
</dbReference>
<dbReference type="GO" id="GO:0005675">
    <property type="term" value="C:transcription factor TFIIH holo complex"/>
    <property type="evidence" value="ECO:0007669"/>
    <property type="project" value="TreeGrafter"/>
</dbReference>
<reference evidence="6" key="1">
    <citation type="submission" date="2021-02" db="EMBL/GenBank/DDBJ databases">
        <authorList>
            <person name="Nowell W R."/>
        </authorList>
    </citation>
    <scope>NUCLEOTIDE SEQUENCE</scope>
</reference>
<sequence>MQKSSLIIPSTANSSIEPQTVVNASSTTNQDVDEDLEVLICDSFEVIPDKIELCQELNYPLLEEYDFRHDTDLKTLNIKLLPNTILRPYQEESLQKMFDEERARSGVIVLPCGAGKSLVGVAAACLTATLVREDDKITDLNFLIGPKLYEANWIELQNLGFIAKVHCGEIQCSMTPEFLLAYNNAANDVIKRRLSAINPNKFRICQYLIEYHEQRNDKIIVFCDDLFALQIYAQKLVKAIIYGEVSQSERILILQNFQRNPLINTIFISRVGDTSFDLPEANVIIQISSHGRSRRQEAQRLGRILRAKSSFYFSY</sequence>
<dbReference type="GO" id="GO:0016787">
    <property type="term" value="F:hydrolase activity"/>
    <property type="evidence" value="ECO:0007669"/>
    <property type="project" value="UniProtKB-KW"/>
</dbReference>
<evidence type="ECO:0000313" key="7">
    <source>
        <dbReference type="Proteomes" id="UP000663823"/>
    </source>
</evidence>
<dbReference type="EMBL" id="CAJOAX010003184">
    <property type="protein sequence ID" value="CAF3840614.1"/>
    <property type="molecule type" value="Genomic_DNA"/>
</dbReference>
<keyword evidence="1" id="KW-0547">Nucleotide-binding</keyword>
<dbReference type="Proteomes" id="UP000663823">
    <property type="component" value="Unassembled WGS sequence"/>
</dbReference>
<evidence type="ECO:0000256" key="4">
    <source>
        <dbReference type="ARBA" id="ARBA00022840"/>
    </source>
</evidence>
<keyword evidence="3" id="KW-0347">Helicase</keyword>
<dbReference type="InterPro" id="IPR032438">
    <property type="entry name" value="ERCC3_RAD25_C"/>
</dbReference>
<proteinExistence type="predicted"/>
<dbReference type="PANTHER" id="PTHR11274">
    <property type="entry name" value="RAD25/XP-B DNA REPAIR HELICASE"/>
    <property type="match status" value="1"/>
</dbReference>
<organism evidence="6 7">
    <name type="scientific">Rotaria sordida</name>
    <dbReference type="NCBI Taxonomy" id="392033"/>
    <lineage>
        <taxon>Eukaryota</taxon>
        <taxon>Metazoa</taxon>
        <taxon>Spiralia</taxon>
        <taxon>Gnathifera</taxon>
        <taxon>Rotifera</taxon>
        <taxon>Eurotatoria</taxon>
        <taxon>Bdelloidea</taxon>
        <taxon>Philodinida</taxon>
        <taxon>Philodinidae</taxon>
        <taxon>Rotaria</taxon>
    </lineage>
</organism>
<dbReference type="SUPFAM" id="SSF52540">
    <property type="entry name" value="P-loop containing nucleoside triphosphate hydrolases"/>
    <property type="match status" value="1"/>
</dbReference>
<dbReference type="CDD" id="cd18789">
    <property type="entry name" value="SF2_C_XPB"/>
    <property type="match status" value="1"/>
</dbReference>
<feature type="domain" description="Helicase C-terminal" evidence="5">
    <location>
        <begin position="203"/>
        <end position="315"/>
    </location>
</feature>
<dbReference type="GO" id="GO:0006367">
    <property type="term" value="P:transcription initiation at RNA polymerase II promoter"/>
    <property type="evidence" value="ECO:0007669"/>
    <property type="project" value="TreeGrafter"/>
</dbReference>
<dbReference type="InterPro" id="IPR027417">
    <property type="entry name" value="P-loop_NTPase"/>
</dbReference>
<dbReference type="InterPro" id="IPR050615">
    <property type="entry name" value="ATP-dep_DNA_Helicase"/>
</dbReference>
<gene>
    <name evidence="6" type="ORF">OTI717_LOCUS20562</name>
</gene>
<accession>A0A819DX71</accession>
<evidence type="ECO:0000256" key="2">
    <source>
        <dbReference type="ARBA" id="ARBA00022801"/>
    </source>
</evidence>
<dbReference type="SMART" id="SM00490">
    <property type="entry name" value="HELICc"/>
    <property type="match status" value="1"/>
</dbReference>
<keyword evidence="2" id="KW-0378">Hydrolase</keyword>
<evidence type="ECO:0000256" key="1">
    <source>
        <dbReference type="ARBA" id="ARBA00022741"/>
    </source>
</evidence>
<keyword evidence="4" id="KW-0067">ATP-binding</keyword>
<dbReference type="GO" id="GO:0000112">
    <property type="term" value="C:nucleotide-excision repair factor 3 complex"/>
    <property type="evidence" value="ECO:0007669"/>
    <property type="project" value="TreeGrafter"/>
</dbReference>
<evidence type="ECO:0000313" key="6">
    <source>
        <dbReference type="EMBL" id="CAF3840614.1"/>
    </source>
</evidence>
<protein>
    <recommendedName>
        <fullName evidence="5">Helicase C-terminal domain-containing protein</fullName>
    </recommendedName>
</protein>
<dbReference type="GO" id="GO:0097550">
    <property type="term" value="C:transcription preinitiation complex"/>
    <property type="evidence" value="ECO:0007669"/>
    <property type="project" value="TreeGrafter"/>
</dbReference>
<evidence type="ECO:0000256" key="3">
    <source>
        <dbReference type="ARBA" id="ARBA00022806"/>
    </source>
</evidence>
<dbReference type="PROSITE" id="PS51194">
    <property type="entry name" value="HELICASE_CTER"/>
    <property type="match status" value="1"/>
</dbReference>
<comment type="caution">
    <text evidence="6">The sequence shown here is derived from an EMBL/GenBank/DDBJ whole genome shotgun (WGS) entry which is preliminary data.</text>
</comment>
<dbReference type="GO" id="GO:0043138">
    <property type="term" value="F:3'-5' DNA helicase activity"/>
    <property type="evidence" value="ECO:0007669"/>
    <property type="project" value="TreeGrafter"/>
</dbReference>
<name>A0A819DX71_9BILA</name>
<evidence type="ECO:0000259" key="5">
    <source>
        <dbReference type="PROSITE" id="PS51194"/>
    </source>
</evidence>